<dbReference type="GO" id="GO:0000976">
    <property type="term" value="F:transcription cis-regulatory region binding"/>
    <property type="evidence" value="ECO:0007669"/>
    <property type="project" value="TreeGrafter"/>
</dbReference>
<evidence type="ECO:0000259" key="5">
    <source>
        <dbReference type="PROSITE" id="PS50977"/>
    </source>
</evidence>
<dbReference type="SUPFAM" id="SSF48498">
    <property type="entry name" value="Tetracyclin repressor-like, C-terminal domain"/>
    <property type="match status" value="1"/>
</dbReference>
<evidence type="ECO:0000313" key="7">
    <source>
        <dbReference type="Proteomes" id="UP000198662"/>
    </source>
</evidence>
<evidence type="ECO:0000256" key="4">
    <source>
        <dbReference type="PROSITE-ProRule" id="PRU00335"/>
    </source>
</evidence>
<dbReference type="PANTHER" id="PTHR30055:SF151">
    <property type="entry name" value="TRANSCRIPTIONAL REGULATORY PROTEIN"/>
    <property type="match status" value="1"/>
</dbReference>
<dbReference type="InterPro" id="IPR036271">
    <property type="entry name" value="Tet_transcr_reg_TetR-rel_C_sf"/>
</dbReference>
<dbReference type="RefSeq" id="WP_091052863.1">
    <property type="nucleotide sequence ID" value="NZ_FNGF01000006.1"/>
</dbReference>
<dbReference type="STRING" id="380244.SAMN05216298_3913"/>
<evidence type="ECO:0000313" key="6">
    <source>
        <dbReference type="EMBL" id="SDL46028.1"/>
    </source>
</evidence>
<dbReference type="OrthoDB" id="329481at2"/>
<keyword evidence="3" id="KW-0804">Transcription</keyword>
<dbReference type="Proteomes" id="UP000198662">
    <property type="component" value="Unassembled WGS sequence"/>
</dbReference>
<dbReference type="InterPro" id="IPR004111">
    <property type="entry name" value="Repressor_TetR_C"/>
</dbReference>
<feature type="DNA-binding region" description="H-T-H motif" evidence="4">
    <location>
        <begin position="56"/>
        <end position="75"/>
    </location>
</feature>
<keyword evidence="2 4" id="KW-0238">DNA-binding</keyword>
<dbReference type="PROSITE" id="PS50977">
    <property type="entry name" value="HTH_TETR_2"/>
    <property type="match status" value="1"/>
</dbReference>
<reference evidence="7" key="1">
    <citation type="submission" date="2016-10" db="EMBL/GenBank/DDBJ databases">
        <authorList>
            <person name="Varghese N."/>
            <person name="Submissions S."/>
        </authorList>
    </citation>
    <scope>NUCLEOTIDE SEQUENCE [LARGE SCALE GENOMIC DNA]</scope>
    <source>
        <strain evidence="7">CGMCC 4.3147</strain>
    </source>
</reference>
<dbReference type="Pfam" id="PF02909">
    <property type="entry name" value="TetR_C_1"/>
    <property type="match status" value="1"/>
</dbReference>
<proteinExistence type="predicted"/>
<name>A0A1G9K8D8_9ACTN</name>
<dbReference type="SUPFAM" id="SSF46689">
    <property type="entry name" value="Homeodomain-like"/>
    <property type="match status" value="1"/>
</dbReference>
<dbReference type="InterPro" id="IPR001647">
    <property type="entry name" value="HTH_TetR"/>
</dbReference>
<gene>
    <name evidence="6" type="ORF">SAMN05216298_3913</name>
</gene>
<evidence type="ECO:0000256" key="1">
    <source>
        <dbReference type="ARBA" id="ARBA00023015"/>
    </source>
</evidence>
<evidence type="ECO:0000256" key="2">
    <source>
        <dbReference type="ARBA" id="ARBA00023125"/>
    </source>
</evidence>
<feature type="domain" description="HTH tetR-type" evidence="5">
    <location>
        <begin position="33"/>
        <end position="93"/>
    </location>
</feature>
<dbReference type="Pfam" id="PF00440">
    <property type="entry name" value="TetR_N"/>
    <property type="match status" value="1"/>
</dbReference>
<dbReference type="InterPro" id="IPR009057">
    <property type="entry name" value="Homeodomain-like_sf"/>
</dbReference>
<organism evidence="6 7">
    <name type="scientific">Glycomyces sambucus</name>
    <dbReference type="NCBI Taxonomy" id="380244"/>
    <lineage>
        <taxon>Bacteria</taxon>
        <taxon>Bacillati</taxon>
        <taxon>Actinomycetota</taxon>
        <taxon>Actinomycetes</taxon>
        <taxon>Glycomycetales</taxon>
        <taxon>Glycomycetaceae</taxon>
        <taxon>Glycomyces</taxon>
    </lineage>
</organism>
<dbReference type="GO" id="GO:0003700">
    <property type="term" value="F:DNA-binding transcription factor activity"/>
    <property type="evidence" value="ECO:0007669"/>
    <property type="project" value="TreeGrafter"/>
</dbReference>
<evidence type="ECO:0000256" key="3">
    <source>
        <dbReference type="ARBA" id="ARBA00023163"/>
    </source>
</evidence>
<dbReference type="Gene3D" id="1.10.10.60">
    <property type="entry name" value="Homeodomain-like"/>
    <property type="match status" value="1"/>
</dbReference>
<sequence length="264" mass="27680">MGERRPPEEVPVSTTVQRLWRRRPAPRRGPKAALTLDRIVEAAIAIAGQGGLAGVSMARLAAALDVSPAALYRHIDGKDELHVLMCDAMAARLPDVPEGLDWRDGLEWWTRAQIELALAEPWMLDLPLASAPSGPHRIRWLDQALGAMSGLDLAPAVKLRITGLLAQHVLGEARVQIEIERVTAAAERADGDGGAAQGDAASPYAGFEALLAGFADPDDYPGLFSAFAGASAAGSGDEEAAHEAFGIAVLLDGIAAYIARSGGS</sequence>
<protein>
    <submittedName>
        <fullName evidence="6">Transcriptional regulator, TetR family</fullName>
    </submittedName>
</protein>
<keyword evidence="1" id="KW-0805">Transcription regulation</keyword>
<keyword evidence="7" id="KW-1185">Reference proteome</keyword>
<dbReference type="InterPro" id="IPR050109">
    <property type="entry name" value="HTH-type_TetR-like_transc_reg"/>
</dbReference>
<dbReference type="GO" id="GO:0045892">
    <property type="term" value="P:negative regulation of DNA-templated transcription"/>
    <property type="evidence" value="ECO:0007669"/>
    <property type="project" value="InterPro"/>
</dbReference>
<accession>A0A1G9K8D8</accession>
<dbReference type="Gene3D" id="1.10.357.10">
    <property type="entry name" value="Tetracycline Repressor, domain 2"/>
    <property type="match status" value="1"/>
</dbReference>
<dbReference type="PANTHER" id="PTHR30055">
    <property type="entry name" value="HTH-TYPE TRANSCRIPTIONAL REGULATOR RUTR"/>
    <property type="match status" value="1"/>
</dbReference>
<dbReference type="EMBL" id="FNGF01000006">
    <property type="protein sequence ID" value="SDL46028.1"/>
    <property type="molecule type" value="Genomic_DNA"/>
</dbReference>
<dbReference type="AlphaFoldDB" id="A0A1G9K8D8"/>